<keyword evidence="2" id="KW-0479">Metal-binding</keyword>
<dbReference type="SUPFAM" id="SSF50022">
    <property type="entry name" value="ISP domain"/>
    <property type="match status" value="1"/>
</dbReference>
<keyword evidence="3" id="KW-0408">Iron</keyword>
<feature type="domain" description="Rieske" evidence="5">
    <location>
        <begin position="5"/>
        <end position="100"/>
    </location>
</feature>
<dbReference type="PANTHER" id="PTHR21496">
    <property type="entry name" value="FERREDOXIN-RELATED"/>
    <property type="match status" value="1"/>
</dbReference>
<keyword evidence="1" id="KW-0001">2Fe-2S</keyword>
<dbReference type="PANTHER" id="PTHR21496:SF23">
    <property type="entry name" value="3-PHENYLPROPIONATE_CINNAMIC ACID DIOXYGENASE FERREDOXIN SUBUNIT"/>
    <property type="match status" value="1"/>
</dbReference>
<keyword evidence="4" id="KW-0411">Iron-sulfur</keyword>
<dbReference type="GO" id="GO:0051537">
    <property type="term" value="F:2 iron, 2 sulfur cluster binding"/>
    <property type="evidence" value="ECO:0007669"/>
    <property type="project" value="UniProtKB-KW"/>
</dbReference>
<organism evidence="6">
    <name type="scientific">marine metagenome</name>
    <dbReference type="NCBI Taxonomy" id="408172"/>
    <lineage>
        <taxon>unclassified sequences</taxon>
        <taxon>metagenomes</taxon>
        <taxon>ecological metagenomes</taxon>
    </lineage>
</organism>
<dbReference type="InterPro" id="IPR017941">
    <property type="entry name" value="Rieske_2Fe-2S"/>
</dbReference>
<dbReference type="AlphaFoldDB" id="A0A382EPG1"/>
<dbReference type="CDD" id="cd03528">
    <property type="entry name" value="Rieske_RO_ferredoxin"/>
    <property type="match status" value="1"/>
</dbReference>
<proteinExistence type="predicted"/>
<dbReference type="EMBL" id="UINC01045364">
    <property type="protein sequence ID" value="SVB52044.1"/>
    <property type="molecule type" value="Genomic_DNA"/>
</dbReference>
<name>A0A382EPG1_9ZZZZ</name>
<reference evidence="6" key="1">
    <citation type="submission" date="2018-05" db="EMBL/GenBank/DDBJ databases">
        <authorList>
            <person name="Lanie J.A."/>
            <person name="Ng W.-L."/>
            <person name="Kazmierczak K.M."/>
            <person name="Andrzejewski T.M."/>
            <person name="Davidsen T.M."/>
            <person name="Wayne K.J."/>
            <person name="Tettelin H."/>
            <person name="Glass J.I."/>
            <person name="Rusch D."/>
            <person name="Podicherti R."/>
            <person name="Tsui H.-C.T."/>
            <person name="Winkler M.E."/>
        </authorList>
    </citation>
    <scope>NUCLEOTIDE SEQUENCE</scope>
</reference>
<gene>
    <name evidence="6" type="ORF">METZ01_LOCUS204898</name>
</gene>
<accession>A0A382EPG1</accession>
<sequence>MSDFFKVARTSEIPQGGKKLVEVDFLPVAIFNIGGEYYAIEDVCTHDGGPLAEGTLENEEIICPRHGARFNVKTGQALCMPAFESVECYEVKIENDDIYISVD</sequence>
<dbReference type="Gene3D" id="2.102.10.10">
    <property type="entry name" value="Rieske [2Fe-2S] iron-sulphur domain"/>
    <property type="match status" value="1"/>
</dbReference>
<dbReference type="PROSITE" id="PS51296">
    <property type="entry name" value="RIESKE"/>
    <property type="match status" value="1"/>
</dbReference>
<evidence type="ECO:0000256" key="2">
    <source>
        <dbReference type="ARBA" id="ARBA00022723"/>
    </source>
</evidence>
<dbReference type="Pfam" id="PF00355">
    <property type="entry name" value="Rieske"/>
    <property type="match status" value="1"/>
</dbReference>
<evidence type="ECO:0000256" key="1">
    <source>
        <dbReference type="ARBA" id="ARBA00022714"/>
    </source>
</evidence>
<dbReference type="InterPro" id="IPR036922">
    <property type="entry name" value="Rieske_2Fe-2S_sf"/>
</dbReference>
<evidence type="ECO:0000256" key="4">
    <source>
        <dbReference type="ARBA" id="ARBA00023014"/>
    </source>
</evidence>
<evidence type="ECO:0000259" key="5">
    <source>
        <dbReference type="PROSITE" id="PS51296"/>
    </source>
</evidence>
<protein>
    <recommendedName>
        <fullName evidence="5">Rieske domain-containing protein</fullName>
    </recommendedName>
</protein>
<dbReference type="GO" id="GO:0046872">
    <property type="term" value="F:metal ion binding"/>
    <property type="evidence" value="ECO:0007669"/>
    <property type="project" value="UniProtKB-KW"/>
</dbReference>
<evidence type="ECO:0000313" key="6">
    <source>
        <dbReference type="EMBL" id="SVB52044.1"/>
    </source>
</evidence>
<evidence type="ECO:0000256" key="3">
    <source>
        <dbReference type="ARBA" id="ARBA00023004"/>
    </source>
</evidence>